<dbReference type="AlphaFoldDB" id="A0A6J6N5A0"/>
<dbReference type="InterPro" id="IPR001347">
    <property type="entry name" value="SIS_dom"/>
</dbReference>
<evidence type="ECO:0000256" key="3">
    <source>
        <dbReference type="ARBA" id="ARBA00022576"/>
    </source>
</evidence>
<dbReference type="InterPro" id="IPR046348">
    <property type="entry name" value="SIS_dom_sf"/>
</dbReference>
<dbReference type="GO" id="GO:0097367">
    <property type="term" value="F:carbohydrate derivative binding"/>
    <property type="evidence" value="ECO:0007669"/>
    <property type="project" value="InterPro"/>
</dbReference>
<keyword evidence="6" id="KW-0315">Glutamine amidotransferase</keyword>
<keyword evidence="5" id="KW-0677">Repeat</keyword>
<evidence type="ECO:0000256" key="5">
    <source>
        <dbReference type="ARBA" id="ARBA00022737"/>
    </source>
</evidence>
<dbReference type="Pfam" id="PF13522">
    <property type="entry name" value="GATase_6"/>
    <property type="match status" value="1"/>
</dbReference>
<dbReference type="CDD" id="cd05008">
    <property type="entry name" value="SIS_GlmS_GlmD_1"/>
    <property type="match status" value="1"/>
</dbReference>
<evidence type="ECO:0000259" key="7">
    <source>
        <dbReference type="PROSITE" id="PS51278"/>
    </source>
</evidence>
<reference evidence="9" key="1">
    <citation type="submission" date="2020-05" db="EMBL/GenBank/DDBJ databases">
        <authorList>
            <person name="Chiriac C."/>
            <person name="Salcher M."/>
            <person name="Ghai R."/>
            <person name="Kavagutti S V."/>
        </authorList>
    </citation>
    <scope>NUCLEOTIDE SEQUENCE</scope>
</reference>
<organism evidence="9">
    <name type="scientific">freshwater metagenome</name>
    <dbReference type="NCBI Taxonomy" id="449393"/>
    <lineage>
        <taxon>unclassified sequences</taxon>
        <taxon>metagenomes</taxon>
        <taxon>ecological metagenomes</taxon>
    </lineage>
</organism>
<dbReference type="SUPFAM" id="SSF53697">
    <property type="entry name" value="SIS domain"/>
    <property type="match status" value="1"/>
</dbReference>
<dbReference type="Pfam" id="PF01380">
    <property type="entry name" value="SIS"/>
    <property type="match status" value="1"/>
</dbReference>
<dbReference type="Gene3D" id="3.60.20.10">
    <property type="entry name" value="Glutamine Phosphoribosylpyrophosphate, subunit 1, domain 1"/>
    <property type="match status" value="1"/>
</dbReference>
<dbReference type="EC" id="2.6.1.16" evidence="2"/>
<dbReference type="InterPro" id="IPR029055">
    <property type="entry name" value="Ntn_hydrolases_N"/>
</dbReference>
<dbReference type="GO" id="GO:0006002">
    <property type="term" value="P:fructose 6-phosphate metabolic process"/>
    <property type="evidence" value="ECO:0007669"/>
    <property type="project" value="TreeGrafter"/>
</dbReference>
<evidence type="ECO:0000256" key="4">
    <source>
        <dbReference type="ARBA" id="ARBA00022679"/>
    </source>
</evidence>
<dbReference type="Gene3D" id="3.40.50.10490">
    <property type="entry name" value="Glucose-6-phosphate isomerase like protein, domain 1"/>
    <property type="match status" value="2"/>
</dbReference>
<dbReference type="GO" id="GO:0006487">
    <property type="term" value="P:protein N-linked glycosylation"/>
    <property type="evidence" value="ECO:0007669"/>
    <property type="project" value="TreeGrafter"/>
</dbReference>
<dbReference type="PANTHER" id="PTHR10937">
    <property type="entry name" value="GLUCOSAMINE--FRUCTOSE-6-PHOSPHATE AMINOTRANSFERASE, ISOMERIZING"/>
    <property type="match status" value="1"/>
</dbReference>
<dbReference type="SUPFAM" id="SSF56235">
    <property type="entry name" value="N-terminal nucleophile aminohydrolases (Ntn hydrolases)"/>
    <property type="match status" value="1"/>
</dbReference>
<proteinExistence type="predicted"/>
<evidence type="ECO:0000313" key="9">
    <source>
        <dbReference type="EMBL" id="CAB4681791.1"/>
    </source>
</evidence>
<comment type="catalytic activity">
    <reaction evidence="1">
        <text>D-fructose 6-phosphate + L-glutamine = D-glucosamine 6-phosphate + L-glutamate</text>
        <dbReference type="Rhea" id="RHEA:13237"/>
        <dbReference type="ChEBI" id="CHEBI:29985"/>
        <dbReference type="ChEBI" id="CHEBI:58359"/>
        <dbReference type="ChEBI" id="CHEBI:58725"/>
        <dbReference type="ChEBI" id="CHEBI:61527"/>
        <dbReference type="EC" id="2.6.1.16"/>
    </reaction>
</comment>
<dbReference type="GO" id="GO:0006047">
    <property type="term" value="P:UDP-N-acetylglucosamine metabolic process"/>
    <property type="evidence" value="ECO:0007669"/>
    <property type="project" value="TreeGrafter"/>
</dbReference>
<sequence length="1132" mass="120360">MCGIIGILPRPSTRSVPTANSIEELLTAAINAGTDCSLIADALMAADQLLRGDAGIQALVGNATLITRITTCLDAIDEVAVTEEARIDALHVDTATLDAEVARLSRVKDASWAIRRDRLRAADAVHVFAGAGAGASSLVGYFAIHQAFSAIDRMEVRGRDSAGISVLVTSPSFTSLSSELTALIAGRMSDPLFTSTSVRHSGSTLVFVYKAAAEIGELGDNTKHMRDAVSADSLLRAALSVSDSRVAVLGHTRWASVGIISEPNAHPVTGEEIGIDGSQVSVAVLNGDVDNHIELRERHNLHFAEPITTDAKVIPAIVDRGRGTGLDTQAAFLNAVTQFEGSVAIGYMTASDPNDMYLALYGSGQGLYVGLAEDRFIVASEPYGAVEETMHYVRLDGETPRNEGDPHSRGQMVRLRLDGAGTIEGITRLAYDGVEIPVTESDVAVAEVTTRDIDRGDAPHFLLKEITEAPRSFRKTIRGRTLVVNGLLVPDLDSFTLPETIKARLANGSIRRIRVIGQGTAAIAGTSLIPVLSSLLNSSIHVEALTSTELSGFSMSTDMSDMLVIAVSQSGTTTDTNRTVDLVSSRGAAVLAIVNRRGSELTSKAHGVYYTSDGRDIEMSVASTKAFYAQVAAGAILSCAIAQATGNVDAERMHRILDSLVHMPTAMESVIAQRKDIGVIARTYAPVKRYWAVVGNGPNTVAAHEVRIKLSELCYKSISCDVTEDKKHIDLSCEPMILVCAAGLSDGTATDVAKEVAIFKAHKAIPIVIATQGESRFDSAAAAVVYVPVADPALAFVLSAMVGHLFGYEAALAIDALARPLRQLREVVEIIVGRGGSGDAALTQVESQIVPLTQQFLQILGTGQYDGSLEASTAVRLVSLLRIITGPQPLQTFQRQTGRTASPSALLDDLIDALTRSIDELTRPIDAIKHQAKTVTVGISRSEEGLLDRALVRAVLEAGASRDNLSYATLKVLASLDAAVASVEGFTRYAITGDARNATVSIIDRGGIAKDLTSRVTTNATLLGTKHRVAADQEVLVARGRKDGRTVIFVPEIHGSTTVGISLMHVAFHGTVAAGTARQVLQGYDRRYDRLVDWVSETEGMFREDRLAEVSIADLLINPVSESANLWRTDGQ</sequence>
<dbReference type="GO" id="GO:0004360">
    <property type="term" value="F:glutamine-fructose-6-phosphate transaminase (isomerizing) activity"/>
    <property type="evidence" value="ECO:0007669"/>
    <property type="project" value="UniProtKB-EC"/>
</dbReference>
<dbReference type="PROSITE" id="PS51278">
    <property type="entry name" value="GATASE_TYPE_2"/>
    <property type="match status" value="1"/>
</dbReference>
<evidence type="ECO:0000259" key="8">
    <source>
        <dbReference type="PROSITE" id="PS51464"/>
    </source>
</evidence>
<dbReference type="InterPro" id="IPR017932">
    <property type="entry name" value="GATase_2_dom"/>
</dbReference>
<feature type="domain" description="SIS" evidence="8">
    <location>
        <begin position="501"/>
        <end position="647"/>
    </location>
</feature>
<dbReference type="InterPro" id="IPR035466">
    <property type="entry name" value="GlmS/AgaS_SIS"/>
</dbReference>
<dbReference type="EMBL" id="CAEZXA010000125">
    <property type="protein sequence ID" value="CAB4681791.1"/>
    <property type="molecule type" value="Genomic_DNA"/>
</dbReference>
<gene>
    <name evidence="9" type="ORF">UFOPK2334_01220</name>
</gene>
<evidence type="ECO:0000256" key="2">
    <source>
        <dbReference type="ARBA" id="ARBA00012916"/>
    </source>
</evidence>
<protein>
    <recommendedName>
        <fullName evidence="2">glutamine--fructose-6-phosphate transaminase (isomerizing)</fullName>
        <ecNumber evidence="2">2.6.1.16</ecNumber>
    </recommendedName>
</protein>
<evidence type="ECO:0000256" key="1">
    <source>
        <dbReference type="ARBA" id="ARBA00001031"/>
    </source>
</evidence>
<keyword evidence="4" id="KW-0808">Transferase</keyword>
<dbReference type="PANTHER" id="PTHR10937:SF0">
    <property type="entry name" value="GLUTAMINE--FRUCTOSE-6-PHOSPHATE TRANSAMINASE (ISOMERIZING)"/>
    <property type="match status" value="1"/>
</dbReference>
<keyword evidence="3" id="KW-0032">Aminotransferase</keyword>
<accession>A0A6J6N5A0</accession>
<evidence type="ECO:0000256" key="6">
    <source>
        <dbReference type="ARBA" id="ARBA00022962"/>
    </source>
</evidence>
<name>A0A6J6N5A0_9ZZZZ</name>
<dbReference type="PROSITE" id="PS51464">
    <property type="entry name" value="SIS"/>
    <property type="match status" value="1"/>
</dbReference>
<feature type="domain" description="Glutamine amidotransferase type-2" evidence="7">
    <location>
        <begin position="136"/>
        <end position="418"/>
    </location>
</feature>